<name>A0A811FYQ5_CORDP</name>
<proteinExistence type="predicted"/>
<organism evidence="2 3">
    <name type="scientific">Corynebacterium diphtheriae</name>
    <dbReference type="NCBI Taxonomy" id="1717"/>
    <lineage>
        <taxon>Bacteria</taxon>
        <taxon>Bacillati</taxon>
        <taxon>Actinomycetota</taxon>
        <taxon>Actinomycetes</taxon>
        <taxon>Mycobacteriales</taxon>
        <taxon>Corynebacteriaceae</taxon>
        <taxon>Corynebacterium</taxon>
    </lineage>
</organism>
<sequence>MDGRIFSKAEAEAEPFEVLSAGEGETGTTLTREDESVDLGATPLPDPR</sequence>
<evidence type="ECO:0000256" key="1">
    <source>
        <dbReference type="SAM" id="MobiDB-lite"/>
    </source>
</evidence>
<comment type="caution">
    <text evidence="2">The sequence shown here is derived from an EMBL/GenBank/DDBJ whole genome shotgun (WGS) entry which is preliminary data.</text>
</comment>
<evidence type="ECO:0000313" key="2">
    <source>
        <dbReference type="EMBL" id="CAB0583082.1"/>
    </source>
</evidence>
<feature type="region of interest" description="Disordered" evidence="1">
    <location>
        <begin position="1"/>
        <end position="48"/>
    </location>
</feature>
<feature type="compositionally biased region" description="Basic and acidic residues" evidence="1">
    <location>
        <begin position="1"/>
        <end position="11"/>
    </location>
</feature>
<dbReference type="Proteomes" id="UP000480222">
    <property type="component" value="Unassembled WGS sequence"/>
</dbReference>
<protein>
    <submittedName>
        <fullName evidence="2">Ig-like domain repeat protein</fullName>
    </submittedName>
</protein>
<reference evidence="2 3" key="1">
    <citation type="submission" date="2020-02" db="EMBL/GenBank/DDBJ databases">
        <authorList>
            <person name="Brisse S."/>
        </authorList>
    </citation>
    <scope>NUCLEOTIDE SEQUENCE [LARGE SCALE GENOMIC DNA]</scope>
    <source>
        <strain evidence="2">CIP107547</strain>
    </source>
</reference>
<dbReference type="AlphaFoldDB" id="A0A811FYQ5"/>
<dbReference type="EMBL" id="CADDAV010000003">
    <property type="protein sequence ID" value="CAB0583082.1"/>
    <property type="molecule type" value="Genomic_DNA"/>
</dbReference>
<accession>A0A811FYQ5</accession>
<evidence type="ECO:0000313" key="3">
    <source>
        <dbReference type="Proteomes" id="UP000480222"/>
    </source>
</evidence>
<gene>
    <name evidence="2" type="ORF">CIP107547_00340</name>
</gene>